<dbReference type="GO" id="GO:0102710">
    <property type="term" value="F:D-inositol-3-phosphate glycosyltransferase activity"/>
    <property type="evidence" value="ECO:0007669"/>
    <property type="project" value="UniProtKB-EC"/>
</dbReference>
<reference evidence="1 2" key="1">
    <citation type="submission" date="2015-09" db="EMBL/GenBank/DDBJ databases">
        <authorList>
            <consortium name="Swine Surveillance"/>
        </authorList>
    </citation>
    <scope>NUCLEOTIDE SEQUENCE [LARGE SCALE GENOMIC DNA]</scope>
    <source>
        <strain evidence="1 2">CECT 4357</strain>
    </source>
</reference>
<name>A0A0P1F8X0_THAGE</name>
<keyword evidence="1" id="KW-0808">Transferase</keyword>
<dbReference type="STRING" id="53501.SAMN04488043_102295"/>
<dbReference type="OrthoDB" id="9790710at2"/>
<dbReference type="SUPFAM" id="SSF53756">
    <property type="entry name" value="UDP-Glycosyltransferase/glycogen phosphorylase"/>
    <property type="match status" value="1"/>
</dbReference>
<proteinExistence type="predicted"/>
<dbReference type="Proteomes" id="UP000051587">
    <property type="component" value="Unassembled WGS sequence"/>
</dbReference>
<dbReference type="AlphaFoldDB" id="A0A0P1F8X0"/>
<sequence length="396" mass="44510">MADITPPKSPLRIAYLCDADPRDRNLYSGGNARLFDALSTRFDDIHILPQGWGWAEPIRQLVLAMPEPLILRAKWRLHLLFSQIIARSVRKELGRQQFDVLFCAYSFHSLYGLKPPYPITTVFTSDATPSVYKHSEIGQVFDSFFNLSRKFDHLILKAETAVFQSTDLLLWPSNWVKNDAEQWFELAPGRSQIVPWGANIPDPGILTNAPLLTAGDPIRILLVGRDWFAKGGPIAAEAVQLLRRRGVDARLTVVGCTPPETGLGEALRVYPSLNKAKPDEMKMFQDQYRQAHFMMMPSFESYGFAFCEASAYGVPSLCNDVGGVPVYDGINGFALPTDVGPEAYADIVQNFLARPERYDALRQSTRREYEERLNWNAWADRTAALIEAAVANRKAP</sequence>
<gene>
    <name evidence="1" type="primary">mshA_2</name>
    <name evidence="1" type="ORF">TG4357_01381</name>
</gene>
<accession>A0A0P1F8X0</accession>
<keyword evidence="2" id="KW-1185">Reference proteome</keyword>
<dbReference type="PANTHER" id="PTHR12526:SF637">
    <property type="entry name" value="GLYCOSYLTRANSFERASE EPSF-RELATED"/>
    <property type="match status" value="1"/>
</dbReference>
<evidence type="ECO:0000313" key="2">
    <source>
        <dbReference type="Proteomes" id="UP000051587"/>
    </source>
</evidence>
<dbReference type="EC" id="2.4.1.250" evidence="1"/>
<organism evidence="1 2">
    <name type="scientific">Thalassovita gelatinovora</name>
    <name type="common">Thalassobius gelatinovorus</name>
    <dbReference type="NCBI Taxonomy" id="53501"/>
    <lineage>
        <taxon>Bacteria</taxon>
        <taxon>Pseudomonadati</taxon>
        <taxon>Pseudomonadota</taxon>
        <taxon>Alphaproteobacteria</taxon>
        <taxon>Rhodobacterales</taxon>
        <taxon>Roseobacteraceae</taxon>
        <taxon>Thalassovita</taxon>
    </lineage>
</organism>
<dbReference type="RefSeq" id="WP_058262121.1">
    <property type="nucleotide sequence ID" value="NZ_CP051181.1"/>
</dbReference>
<dbReference type="PANTHER" id="PTHR12526">
    <property type="entry name" value="GLYCOSYLTRANSFERASE"/>
    <property type="match status" value="1"/>
</dbReference>
<protein>
    <submittedName>
        <fullName evidence="1">D-inositol 3-phosphate glycosyltransferase</fullName>
        <ecNumber evidence="1">2.4.1.250</ecNumber>
    </submittedName>
</protein>
<dbReference type="Gene3D" id="3.40.50.2000">
    <property type="entry name" value="Glycogen Phosphorylase B"/>
    <property type="match status" value="2"/>
</dbReference>
<dbReference type="CDD" id="cd03801">
    <property type="entry name" value="GT4_PimA-like"/>
    <property type="match status" value="1"/>
</dbReference>
<dbReference type="EMBL" id="CYSA01000015">
    <property type="protein sequence ID" value="CUH64601.1"/>
    <property type="molecule type" value="Genomic_DNA"/>
</dbReference>
<dbReference type="Pfam" id="PF13692">
    <property type="entry name" value="Glyco_trans_1_4"/>
    <property type="match status" value="1"/>
</dbReference>
<evidence type="ECO:0000313" key="1">
    <source>
        <dbReference type="EMBL" id="CUH64601.1"/>
    </source>
</evidence>
<keyword evidence="1" id="KW-0328">Glycosyltransferase</keyword>